<dbReference type="Proteomes" id="UP000663722">
    <property type="component" value="Chromosome"/>
</dbReference>
<evidence type="ECO:0000313" key="1">
    <source>
        <dbReference type="EMBL" id="QTA93061.1"/>
    </source>
</evidence>
<name>A0A975BWI7_9BACT</name>
<dbReference type="AlphaFoldDB" id="A0A975BWI7"/>
<evidence type="ECO:0000313" key="2">
    <source>
        <dbReference type="Proteomes" id="UP000663722"/>
    </source>
</evidence>
<dbReference type="KEGG" id="dmm:dnm_091560"/>
<dbReference type="EMBL" id="CP061800">
    <property type="protein sequence ID" value="QTA93061.1"/>
    <property type="molecule type" value="Genomic_DNA"/>
</dbReference>
<accession>A0A975BWI7</accession>
<keyword evidence="2" id="KW-1185">Reference proteome</keyword>
<protein>
    <submittedName>
        <fullName evidence="1">Uncharacterized protein</fullName>
    </submittedName>
</protein>
<sequence length="43" mass="4814">MWAIVALSIFAYAGIFPALRINVTKNKKAVLLKKNIFIPPRGE</sequence>
<proteinExistence type="predicted"/>
<reference evidence="1" key="1">
    <citation type="journal article" date="2021" name="Microb. Physiol.">
        <title>Proteogenomic Insights into the Physiology of Marine, Sulfate-Reducing, Filamentous Desulfonema limicola and Desulfonema magnum.</title>
        <authorList>
            <person name="Schnaars V."/>
            <person name="Wohlbrand L."/>
            <person name="Scheve S."/>
            <person name="Hinrichs C."/>
            <person name="Reinhardt R."/>
            <person name="Rabus R."/>
        </authorList>
    </citation>
    <scope>NUCLEOTIDE SEQUENCE</scope>
    <source>
        <strain evidence="1">4be13</strain>
    </source>
</reference>
<gene>
    <name evidence="1" type="ORF">dnm_091560</name>
</gene>
<organism evidence="1 2">
    <name type="scientific">Desulfonema magnum</name>
    <dbReference type="NCBI Taxonomy" id="45655"/>
    <lineage>
        <taxon>Bacteria</taxon>
        <taxon>Pseudomonadati</taxon>
        <taxon>Thermodesulfobacteriota</taxon>
        <taxon>Desulfobacteria</taxon>
        <taxon>Desulfobacterales</taxon>
        <taxon>Desulfococcaceae</taxon>
        <taxon>Desulfonema</taxon>
    </lineage>
</organism>